<dbReference type="SMART" id="SM00409">
    <property type="entry name" value="IG"/>
    <property type="match status" value="3"/>
</dbReference>
<organism evidence="7">
    <name type="scientific">Anopheles atroparvus</name>
    <name type="common">European mosquito</name>
    <dbReference type="NCBI Taxonomy" id="41427"/>
    <lineage>
        <taxon>Eukaryota</taxon>
        <taxon>Metazoa</taxon>
        <taxon>Ecdysozoa</taxon>
        <taxon>Arthropoda</taxon>
        <taxon>Hexapoda</taxon>
        <taxon>Insecta</taxon>
        <taxon>Pterygota</taxon>
        <taxon>Neoptera</taxon>
        <taxon>Endopterygota</taxon>
        <taxon>Diptera</taxon>
        <taxon>Nematocera</taxon>
        <taxon>Culicoidea</taxon>
        <taxon>Culicidae</taxon>
        <taxon>Anophelinae</taxon>
        <taxon>Anopheles</taxon>
    </lineage>
</organism>
<dbReference type="PANTHER" id="PTHR35971">
    <property type="entry name" value="SI:DKEY-31G6.6"/>
    <property type="match status" value="1"/>
</dbReference>
<dbReference type="SMART" id="SM00408">
    <property type="entry name" value="IGc2"/>
    <property type="match status" value="3"/>
</dbReference>
<proteinExistence type="predicted"/>
<dbReference type="GO" id="GO:0005737">
    <property type="term" value="C:cytoplasm"/>
    <property type="evidence" value="ECO:0007669"/>
    <property type="project" value="UniProtKB-SubCell"/>
</dbReference>
<dbReference type="InterPro" id="IPR013783">
    <property type="entry name" value="Ig-like_fold"/>
</dbReference>
<sequence>MFQFRRRGAIADLFVGGARKRDLNNLYQVIYYGDSQVEVGKPFSISCIISIANAVEWHKDGEPIRKHSNIRHGKDEHSYIESEMGIAGNRDKIEASISVQRALPKHQGKYQCNALYRNYHQLYVYRNGTPLGHSQPSPGRGSERRHDADVSLPVVLDTTKSTLLAPVAIDHHHFTTAVALAPAPVELDREEEGTPPKPSSGHGSHHHRPQTNGGDSSGAGAAGGHRHRSNGVTAGEKQQQQQHAGPGKDDSKRFVSQKTTIEQKQREVEEAMESLLPLTHGDKTTASGKTKHTPTARLQPPPPLLEAAEEDEDDGADVDDDAIDVDEEEPEEEEEVVVGPDGRVIEGLVEPDTEIIIESKAVSLEDDNIERLIQNKSDINGIILVDSLEELPAAAGATRTHAKSHNHGPPEDHTSPGDTLNTALAVVVSTGVPIRISSSFSEGQEMIHPPSPPISATTTSTPAPTTTTTALTTTTSTETAAHATFPAAAVGEQNNSDSTGHHHHHHHHEHHTTTAATTTITSTTTTAAAADVLQPNYDVPSTSLKIFDIGKALTLGCNVTKDGEYELSWEKNGTNVSLLPELKDRFKILSAERKFIISRALDTDAGQYTCSVSELKVSKAFNVVANVVVKFESTEVGKTNIVEGEKLTLHCIAFGTEPKVYWLVGNTTYNASKDHIVLQEDDRGVENAKLIIDSITLNDYADYTCEARNNATDVTGKPAQVMMTVRVRGIPVGLDALSSSIPFPPR</sequence>
<keyword evidence="4" id="KW-1015">Disulfide bond</keyword>
<evidence type="ECO:0000256" key="1">
    <source>
        <dbReference type="ARBA" id="ARBA00004496"/>
    </source>
</evidence>
<keyword evidence="3" id="KW-0597">Phosphoprotein</keyword>
<comment type="subcellular location">
    <subcellularLocation>
        <location evidence="1">Cytoplasm</location>
    </subcellularLocation>
</comment>
<feature type="region of interest" description="Disordered" evidence="5">
    <location>
        <begin position="442"/>
        <end position="469"/>
    </location>
</feature>
<evidence type="ECO:0000259" key="6">
    <source>
        <dbReference type="PROSITE" id="PS50835"/>
    </source>
</evidence>
<feature type="compositionally biased region" description="Acidic residues" evidence="5">
    <location>
        <begin position="307"/>
        <end position="320"/>
    </location>
</feature>
<dbReference type="InterPro" id="IPR003599">
    <property type="entry name" value="Ig_sub"/>
</dbReference>
<name>A0A182JCC6_ANOAO</name>
<dbReference type="InterPro" id="IPR007110">
    <property type="entry name" value="Ig-like_dom"/>
</dbReference>
<dbReference type="PROSITE" id="PS50835">
    <property type="entry name" value="IG_LIKE"/>
    <property type="match status" value="2"/>
</dbReference>
<feature type="compositionally biased region" description="Basic residues" evidence="5">
    <location>
        <begin position="501"/>
        <end position="510"/>
    </location>
</feature>
<dbReference type="AlphaFoldDB" id="A0A182JCC6"/>
<feature type="region of interest" description="Disordered" evidence="5">
    <location>
        <begin position="186"/>
        <end position="320"/>
    </location>
</feature>
<dbReference type="Pfam" id="PF13927">
    <property type="entry name" value="Ig_3"/>
    <property type="match status" value="2"/>
</dbReference>
<dbReference type="STRING" id="41427.A0A182JCC6"/>
<dbReference type="Gene3D" id="2.60.40.10">
    <property type="entry name" value="Immunoglobulins"/>
    <property type="match status" value="3"/>
</dbReference>
<feature type="region of interest" description="Disordered" evidence="5">
    <location>
        <begin position="127"/>
        <end position="147"/>
    </location>
</feature>
<dbReference type="InterPro" id="IPR003598">
    <property type="entry name" value="Ig_sub2"/>
</dbReference>
<feature type="domain" description="Ig-like" evidence="6">
    <location>
        <begin position="540"/>
        <end position="622"/>
    </location>
</feature>
<dbReference type="InterPro" id="IPR052385">
    <property type="entry name" value="Obscurin/Obscurin-like_Reg"/>
</dbReference>
<feature type="region of interest" description="Disordered" evidence="5">
    <location>
        <begin position="491"/>
        <end position="517"/>
    </location>
</feature>
<feature type="compositionally biased region" description="Low complexity" evidence="5">
    <location>
        <begin position="454"/>
        <end position="469"/>
    </location>
</feature>
<feature type="region of interest" description="Disordered" evidence="5">
    <location>
        <begin position="395"/>
        <end position="419"/>
    </location>
</feature>
<keyword evidence="2" id="KW-0963">Cytoplasm</keyword>
<dbReference type="EnsemblMetazoa" id="AATE015430-RA">
    <property type="protein sequence ID" value="AATE015430-PA.1"/>
    <property type="gene ID" value="AATE015430"/>
</dbReference>
<accession>A0A182JCC6</accession>
<evidence type="ECO:0000313" key="7">
    <source>
        <dbReference type="EnsemblMetazoa" id="AATE015430-PA.1"/>
    </source>
</evidence>
<dbReference type="CDD" id="cd00096">
    <property type="entry name" value="Ig"/>
    <property type="match status" value="2"/>
</dbReference>
<dbReference type="InterPro" id="IPR036179">
    <property type="entry name" value="Ig-like_dom_sf"/>
</dbReference>
<evidence type="ECO:0000256" key="5">
    <source>
        <dbReference type="SAM" id="MobiDB-lite"/>
    </source>
</evidence>
<reference evidence="7" key="1">
    <citation type="submission" date="2022-08" db="UniProtKB">
        <authorList>
            <consortium name="EnsemblMetazoa"/>
        </authorList>
    </citation>
    <scope>IDENTIFICATION</scope>
    <source>
        <strain evidence="7">EBRO</strain>
    </source>
</reference>
<dbReference type="FunFam" id="2.60.40.10:FF:002357">
    <property type="entry name" value="Basigin, isoform G"/>
    <property type="match status" value="1"/>
</dbReference>
<feature type="domain" description="Ig-like" evidence="6">
    <location>
        <begin position="625"/>
        <end position="724"/>
    </location>
</feature>
<protein>
    <recommendedName>
        <fullName evidence="6">Ig-like domain-containing protein</fullName>
    </recommendedName>
</protein>
<evidence type="ECO:0000256" key="2">
    <source>
        <dbReference type="ARBA" id="ARBA00022490"/>
    </source>
</evidence>
<evidence type="ECO:0000256" key="3">
    <source>
        <dbReference type="ARBA" id="ARBA00022553"/>
    </source>
</evidence>
<dbReference type="PANTHER" id="PTHR35971:SF5">
    <property type="entry name" value="OBSCURIN LIKE CYTOSKELETAL ADAPTOR 1"/>
    <property type="match status" value="1"/>
</dbReference>
<dbReference type="SUPFAM" id="SSF48726">
    <property type="entry name" value="Immunoglobulin"/>
    <property type="match status" value="3"/>
</dbReference>
<dbReference type="VEuPathDB" id="VectorBase:AATE015430"/>
<evidence type="ECO:0000256" key="4">
    <source>
        <dbReference type="ARBA" id="ARBA00023157"/>
    </source>
</evidence>